<accession>A0A8H3ZY71</accession>
<comment type="caution">
    <text evidence="2">The sequence shown here is derived from an EMBL/GenBank/DDBJ whole genome shotgun (WGS) entry which is preliminary data.</text>
</comment>
<organism evidence="2 3">
    <name type="scientific">Gigaspora margarita</name>
    <dbReference type="NCBI Taxonomy" id="4874"/>
    <lineage>
        <taxon>Eukaryota</taxon>
        <taxon>Fungi</taxon>
        <taxon>Fungi incertae sedis</taxon>
        <taxon>Mucoromycota</taxon>
        <taxon>Glomeromycotina</taxon>
        <taxon>Glomeromycetes</taxon>
        <taxon>Diversisporales</taxon>
        <taxon>Gigasporaceae</taxon>
        <taxon>Gigaspora</taxon>
    </lineage>
</organism>
<dbReference type="EMBL" id="WTPW01005481">
    <property type="protein sequence ID" value="KAF0332816.1"/>
    <property type="molecule type" value="Genomic_DNA"/>
</dbReference>
<gene>
    <name evidence="2" type="ORF">F8M41_020279</name>
</gene>
<sequence>LTLISDPSFQDHTDKHTIPTRSKTDSFNNYITGAKALVASKRKRMEIESNKIYGKMRKVHQVEHRSKLALNNTAGKKNISPKSVKIPLQESSRKKSNLANVALLYISEKSLTENIATTTEKRSIEELNLKDNVTNPKTI</sequence>
<evidence type="ECO:0000313" key="2">
    <source>
        <dbReference type="EMBL" id="KAF0332816.1"/>
    </source>
</evidence>
<reference evidence="2 3" key="1">
    <citation type="journal article" date="2019" name="Environ. Microbiol.">
        <title>At the nexus of three kingdoms: the genome of the mycorrhizal fungus Gigaspora margarita provides insights into plant, endobacterial and fungal interactions.</title>
        <authorList>
            <person name="Venice F."/>
            <person name="Ghignone S."/>
            <person name="Salvioli di Fossalunga A."/>
            <person name="Amselem J."/>
            <person name="Novero M."/>
            <person name="Xianan X."/>
            <person name="Sedzielewska Toro K."/>
            <person name="Morin E."/>
            <person name="Lipzen A."/>
            <person name="Grigoriev I.V."/>
            <person name="Henrissat B."/>
            <person name="Martin F.M."/>
            <person name="Bonfante P."/>
        </authorList>
    </citation>
    <scope>NUCLEOTIDE SEQUENCE [LARGE SCALE GENOMIC DNA]</scope>
    <source>
        <strain evidence="2 3">BEG34</strain>
    </source>
</reference>
<evidence type="ECO:0000313" key="3">
    <source>
        <dbReference type="Proteomes" id="UP000439903"/>
    </source>
</evidence>
<name>A0A8H3ZY71_GIGMA</name>
<dbReference type="Proteomes" id="UP000439903">
    <property type="component" value="Unassembled WGS sequence"/>
</dbReference>
<evidence type="ECO:0000256" key="1">
    <source>
        <dbReference type="SAM" id="MobiDB-lite"/>
    </source>
</evidence>
<protein>
    <submittedName>
        <fullName evidence="2">Uncharacterized protein</fullName>
    </submittedName>
</protein>
<dbReference type="AlphaFoldDB" id="A0A8H3ZY71"/>
<feature type="non-terminal residue" evidence="2">
    <location>
        <position position="1"/>
    </location>
</feature>
<proteinExistence type="predicted"/>
<feature type="region of interest" description="Disordered" evidence="1">
    <location>
        <begin position="1"/>
        <end position="21"/>
    </location>
</feature>
<keyword evidence="3" id="KW-1185">Reference proteome</keyword>